<keyword evidence="3" id="KW-1185">Reference proteome</keyword>
<evidence type="ECO:0000313" key="3">
    <source>
        <dbReference type="Proteomes" id="UP000765160"/>
    </source>
</evidence>
<accession>A0ABX1ERZ7</accession>
<dbReference type="PANTHER" id="PTHR33164">
    <property type="entry name" value="TRANSCRIPTIONAL REGULATOR, MARR FAMILY"/>
    <property type="match status" value="1"/>
</dbReference>
<gene>
    <name evidence="2" type="ORF">HB662_01370</name>
</gene>
<dbReference type="Pfam" id="PF01047">
    <property type="entry name" value="MarR"/>
    <property type="match status" value="1"/>
</dbReference>
<dbReference type="InterPro" id="IPR039422">
    <property type="entry name" value="MarR/SlyA-like"/>
</dbReference>
<name>A0ABX1ERZ7_9PROT</name>
<dbReference type="SUPFAM" id="SSF46785">
    <property type="entry name" value="Winged helix' DNA-binding domain"/>
    <property type="match status" value="1"/>
</dbReference>
<feature type="domain" description="HTH marR-type" evidence="1">
    <location>
        <begin position="1"/>
        <end position="133"/>
    </location>
</feature>
<dbReference type="Proteomes" id="UP000765160">
    <property type="component" value="Unassembled WGS sequence"/>
</dbReference>
<dbReference type="InterPro" id="IPR036388">
    <property type="entry name" value="WH-like_DNA-bd_sf"/>
</dbReference>
<sequence length="133" mass="14150">MHALATTTPATLPPGLAQRLTQPAAPDLLLLHAVTVQGVRSNQPDLTARQLAVFLTVYLDPTPQNVRGLADTLNVSKPAITRALDRLGQMGLTSPAVDPQDRRSVLVRRTVRGASYLSALRHGLADAARECAA</sequence>
<dbReference type="SMART" id="SM00347">
    <property type="entry name" value="HTH_MARR"/>
    <property type="match status" value="1"/>
</dbReference>
<dbReference type="PROSITE" id="PS50995">
    <property type="entry name" value="HTH_MARR_2"/>
    <property type="match status" value="1"/>
</dbReference>
<dbReference type="Gene3D" id="1.10.10.10">
    <property type="entry name" value="Winged helix-like DNA-binding domain superfamily/Winged helix DNA-binding domain"/>
    <property type="match status" value="1"/>
</dbReference>
<protein>
    <submittedName>
        <fullName evidence="2">MarR family transcriptional regulator</fullName>
    </submittedName>
</protein>
<organism evidence="2 3">
    <name type="scientific">Falsiroseomonas frigidaquae</name>
    <dbReference type="NCBI Taxonomy" id="487318"/>
    <lineage>
        <taxon>Bacteria</taxon>
        <taxon>Pseudomonadati</taxon>
        <taxon>Pseudomonadota</taxon>
        <taxon>Alphaproteobacteria</taxon>
        <taxon>Acetobacterales</taxon>
        <taxon>Roseomonadaceae</taxon>
        <taxon>Falsiroseomonas</taxon>
    </lineage>
</organism>
<evidence type="ECO:0000313" key="2">
    <source>
        <dbReference type="EMBL" id="NKE43409.1"/>
    </source>
</evidence>
<dbReference type="PANTHER" id="PTHR33164:SF99">
    <property type="entry name" value="MARR FAMILY REGULATORY PROTEIN"/>
    <property type="match status" value="1"/>
</dbReference>
<reference evidence="2 3" key="1">
    <citation type="submission" date="2020-03" db="EMBL/GenBank/DDBJ databases">
        <title>Roseomonas selenitidurans sp. nov. isolated from soil.</title>
        <authorList>
            <person name="Liu H."/>
        </authorList>
    </citation>
    <scope>NUCLEOTIDE SEQUENCE [LARGE SCALE GENOMIC DNA]</scope>
    <source>
        <strain evidence="2 3">JCM 15073</strain>
    </source>
</reference>
<comment type="caution">
    <text evidence="2">The sequence shown here is derived from an EMBL/GenBank/DDBJ whole genome shotgun (WGS) entry which is preliminary data.</text>
</comment>
<dbReference type="InterPro" id="IPR000835">
    <property type="entry name" value="HTH_MarR-typ"/>
</dbReference>
<proteinExistence type="predicted"/>
<dbReference type="RefSeq" id="WP_168046373.1">
    <property type="nucleotide sequence ID" value="NZ_JAATJR010000001.1"/>
</dbReference>
<dbReference type="EMBL" id="JAAVTX010000001">
    <property type="protein sequence ID" value="NKE43409.1"/>
    <property type="molecule type" value="Genomic_DNA"/>
</dbReference>
<evidence type="ECO:0000259" key="1">
    <source>
        <dbReference type="PROSITE" id="PS50995"/>
    </source>
</evidence>
<dbReference type="InterPro" id="IPR036390">
    <property type="entry name" value="WH_DNA-bd_sf"/>
</dbReference>